<dbReference type="Gene3D" id="3.90.320.10">
    <property type="match status" value="1"/>
</dbReference>
<keyword evidence="2" id="KW-0547">Nucleotide-binding</keyword>
<evidence type="ECO:0000313" key="5">
    <source>
        <dbReference type="EMBL" id="WZB89467.1"/>
    </source>
</evidence>
<evidence type="ECO:0000256" key="1">
    <source>
        <dbReference type="ARBA" id="ARBA00022763"/>
    </source>
</evidence>
<evidence type="ECO:0000313" key="6">
    <source>
        <dbReference type="Proteomes" id="UP001483337"/>
    </source>
</evidence>
<keyword evidence="2" id="KW-0067">ATP-binding</keyword>
<evidence type="ECO:0000256" key="3">
    <source>
        <dbReference type="ARBA" id="ARBA00023204"/>
    </source>
</evidence>
<evidence type="ECO:0000256" key="2">
    <source>
        <dbReference type="ARBA" id="ARBA00022806"/>
    </source>
</evidence>
<keyword evidence="3" id="KW-0234">DNA repair</keyword>
<gene>
    <name evidence="5" type="ORF">WJM97_07225</name>
</gene>
<keyword evidence="6" id="KW-1185">Reference proteome</keyword>
<protein>
    <submittedName>
        <fullName evidence="5">PD-(D/E)XK nuclease family protein</fullName>
    </submittedName>
</protein>
<proteinExistence type="predicted"/>
<dbReference type="InterPro" id="IPR011604">
    <property type="entry name" value="PDDEXK-like_dom_sf"/>
</dbReference>
<sequence>MSSTAIELFRLSQGHLNLLVACPRKFQHTYLEKLNTPTNPTYEKSQTLGSQFHLLMQQQAMNLPIDGFLAVDSELQIWVKDFNKLAPEILKTETNNQIFRESEHYRTLQIQDYLITVIYDLLIAEQETAQIIDWKTYAKSLNKDDLENNWQTRLYMYVLAETSIFLPENISMTYWFVNPQNKLNKIQFNYNIEQHQKTEKTLQKLLNNLTNWLVAYQQNQPFPQEPAYPKACKKDCPYYVRCYNSENSSLEQSDKILPNLATIEEIAI</sequence>
<name>A0ABZ2UX18_9CYAN</name>
<dbReference type="Proteomes" id="UP001483337">
    <property type="component" value="Chromosome"/>
</dbReference>
<keyword evidence="2" id="KW-0347">Helicase</keyword>
<keyword evidence="2" id="KW-0378">Hydrolase</keyword>
<dbReference type="InterPro" id="IPR038726">
    <property type="entry name" value="PDDEXK_AddAB-type"/>
</dbReference>
<evidence type="ECO:0000259" key="4">
    <source>
        <dbReference type="Pfam" id="PF12705"/>
    </source>
</evidence>
<dbReference type="Pfam" id="PF12705">
    <property type="entry name" value="PDDEXK_1"/>
    <property type="match status" value="1"/>
</dbReference>
<keyword evidence="1" id="KW-0227">DNA damage</keyword>
<feature type="domain" description="PD-(D/E)XK endonuclease-like" evidence="4">
    <location>
        <begin position="10"/>
        <end position="242"/>
    </location>
</feature>
<dbReference type="EMBL" id="CP150886">
    <property type="protein sequence ID" value="WZB89467.1"/>
    <property type="molecule type" value="Genomic_DNA"/>
</dbReference>
<organism evidence="5 6">
    <name type="scientific">Okeanomitos corallinicola TIOX110</name>
    <dbReference type="NCBI Taxonomy" id="3133117"/>
    <lineage>
        <taxon>Bacteria</taxon>
        <taxon>Bacillati</taxon>
        <taxon>Cyanobacteriota</taxon>
        <taxon>Cyanophyceae</taxon>
        <taxon>Nostocales</taxon>
        <taxon>Aphanizomenonaceae</taxon>
        <taxon>Okeanomitos</taxon>
    </lineage>
</organism>
<dbReference type="RefSeq" id="WP_353932367.1">
    <property type="nucleotide sequence ID" value="NZ_CP150886.1"/>
</dbReference>
<reference evidence="5 6" key="1">
    <citation type="submission" date="2024-04" db="EMBL/GenBank/DDBJ databases">
        <title>Okeanomitos corallinicola gen. &amp; sp. nov. (Nostocales, Cyanobacteria), a new toxic marine heterocyst-forming cyanobacterium from a coral reef.</title>
        <authorList>
            <person name="Li H."/>
            <person name="Li R."/>
            <person name="Kang J."/>
            <person name="Hii K.S."/>
            <person name="Mohamed H.F."/>
            <person name="Xu X."/>
            <person name="Luo Z."/>
        </authorList>
    </citation>
    <scope>NUCLEOTIDE SEQUENCE [LARGE SCALE GENOMIC DNA]</scope>
    <source>
        <strain evidence="5 6">TIOX110</strain>
    </source>
</reference>
<accession>A0ABZ2UX18</accession>